<gene>
    <name evidence="2" type="ORF">G1C94_1228</name>
</gene>
<dbReference type="NCBIfam" id="TIGR02385">
    <property type="entry name" value="RelE_StbE"/>
    <property type="match status" value="1"/>
</dbReference>
<evidence type="ECO:0000313" key="3">
    <source>
        <dbReference type="Proteomes" id="UP000553756"/>
    </source>
</evidence>
<proteinExistence type="predicted"/>
<accession>A0ABX1T0T7</accession>
<keyword evidence="1" id="KW-1277">Toxin-antitoxin system</keyword>
<reference evidence="2 3" key="1">
    <citation type="submission" date="2020-02" db="EMBL/GenBank/DDBJ databases">
        <title>Characterization of phylogenetic diversity of novel bifidobacterial species isolated in Czech ZOOs.</title>
        <authorList>
            <person name="Lugli G.A."/>
            <person name="Vera N.B."/>
            <person name="Ventura M."/>
        </authorList>
    </citation>
    <scope>NUCLEOTIDE SEQUENCE [LARGE SCALE GENOMIC DNA]</scope>
    <source>
        <strain evidence="2 3">DSM 109963</strain>
    </source>
</reference>
<dbReference type="Gene3D" id="3.30.2310.20">
    <property type="entry name" value="RelE-like"/>
    <property type="match status" value="1"/>
</dbReference>
<dbReference type="SUPFAM" id="SSF143011">
    <property type="entry name" value="RelE-like"/>
    <property type="match status" value="1"/>
</dbReference>
<dbReference type="InterPro" id="IPR007712">
    <property type="entry name" value="RelE/ParE_toxin"/>
</dbReference>
<dbReference type="InterPro" id="IPR035093">
    <property type="entry name" value="RelE/ParE_toxin_dom_sf"/>
</dbReference>
<comment type="caution">
    <text evidence="2">The sequence shown here is derived from an EMBL/GenBank/DDBJ whole genome shotgun (WGS) entry which is preliminary data.</text>
</comment>
<keyword evidence="3" id="KW-1185">Reference proteome</keyword>
<dbReference type="InterPro" id="IPR004386">
    <property type="entry name" value="Toxin_YafQ-like"/>
</dbReference>
<dbReference type="PANTHER" id="PTHR40588:SF1">
    <property type="entry name" value="MRNA INTERFERASE TOXIN YAFQ"/>
    <property type="match status" value="1"/>
</dbReference>
<protein>
    <submittedName>
        <fullName evidence="2">RelE/StbE family addiction module toxin</fullName>
    </submittedName>
</protein>
<dbReference type="Proteomes" id="UP000553756">
    <property type="component" value="Unassembled WGS sequence"/>
</dbReference>
<evidence type="ECO:0000256" key="1">
    <source>
        <dbReference type="ARBA" id="ARBA00022649"/>
    </source>
</evidence>
<sequence>MTLTIVATSQFKKDFKRIKKRGHDMRELHKVLGTLRAGLPLDERNRDHALVGNYIGFRECHIRPDWLLIYAIDNERLILTASRTGSHADLFDE</sequence>
<dbReference type="Pfam" id="PF15738">
    <property type="entry name" value="YafQ_toxin"/>
    <property type="match status" value="1"/>
</dbReference>
<organism evidence="2 3">
    <name type="scientific">Bifidobacterium panos</name>
    <dbReference type="NCBI Taxonomy" id="2675321"/>
    <lineage>
        <taxon>Bacteria</taxon>
        <taxon>Bacillati</taxon>
        <taxon>Actinomycetota</taxon>
        <taxon>Actinomycetes</taxon>
        <taxon>Bifidobacteriales</taxon>
        <taxon>Bifidobacteriaceae</taxon>
        <taxon>Bifidobacterium</taxon>
    </lineage>
</organism>
<dbReference type="PIRSF" id="PIRSF006156">
    <property type="entry name" value="YafQ"/>
    <property type="match status" value="1"/>
</dbReference>
<dbReference type="PANTHER" id="PTHR40588">
    <property type="entry name" value="MRNA INTERFERASE TOXIN YAFQ"/>
    <property type="match status" value="1"/>
</dbReference>
<evidence type="ECO:0000313" key="2">
    <source>
        <dbReference type="EMBL" id="NMN02606.1"/>
    </source>
</evidence>
<dbReference type="RefSeq" id="WP_172146478.1">
    <property type="nucleotide sequence ID" value="NZ_JAAIIJ010000024.1"/>
</dbReference>
<name>A0ABX1T0T7_9BIFI</name>
<dbReference type="EMBL" id="JAAIIJ010000024">
    <property type="protein sequence ID" value="NMN02606.1"/>
    <property type="molecule type" value="Genomic_DNA"/>
</dbReference>